<dbReference type="Pfam" id="PF09369">
    <property type="entry name" value="MZB"/>
    <property type="match status" value="1"/>
</dbReference>
<evidence type="ECO:0000313" key="2">
    <source>
        <dbReference type="EMBL" id="MFD0687989.1"/>
    </source>
</evidence>
<dbReference type="InterPro" id="IPR047721">
    <property type="entry name" value="DrmB"/>
</dbReference>
<dbReference type="InterPro" id="IPR018973">
    <property type="entry name" value="MZB"/>
</dbReference>
<keyword evidence="3" id="KW-1185">Reference proteome</keyword>
<protein>
    <submittedName>
        <fullName evidence="2">DrmB family protein</fullName>
    </submittedName>
</protein>
<organism evidence="2 3">
    <name type="scientific">Actinomadura fibrosa</name>
    <dbReference type="NCBI Taxonomy" id="111802"/>
    <lineage>
        <taxon>Bacteria</taxon>
        <taxon>Bacillati</taxon>
        <taxon>Actinomycetota</taxon>
        <taxon>Actinomycetes</taxon>
        <taxon>Streptosporangiales</taxon>
        <taxon>Thermomonosporaceae</taxon>
        <taxon>Actinomadura</taxon>
    </lineage>
</organism>
<proteinExistence type="predicted"/>
<dbReference type="NCBIfam" id="NF038324">
    <property type="entry name" value="DrmB_fam"/>
    <property type="match status" value="1"/>
</dbReference>
<evidence type="ECO:0000259" key="1">
    <source>
        <dbReference type="Pfam" id="PF09369"/>
    </source>
</evidence>
<name>A0ABW2XPP1_9ACTN</name>
<feature type="domain" description="MrfA-like Zn-binding" evidence="1">
    <location>
        <begin position="471"/>
        <end position="576"/>
    </location>
</feature>
<dbReference type="EMBL" id="JBHTGP010000013">
    <property type="protein sequence ID" value="MFD0687989.1"/>
    <property type="molecule type" value="Genomic_DNA"/>
</dbReference>
<dbReference type="RefSeq" id="WP_242619024.1">
    <property type="nucleotide sequence ID" value="NZ_CAACUY010000015.1"/>
</dbReference>
<gene>
    <name evidence="2" type="primary">drmB</name>
    <name evidence="2" type="ORF">ACFQZM_26085</name>
</gene>
<comment type="caution">
    <text evidence="2">The sequence shown here is derived from an EMBL/GenBank/DDBJ whole genome shotgun (WGS) entry which is preliminary data.</text>
</comment>
<accession>A0ABW2XPP1</accession>
<sequence length="623" mass="68651">MQRKIRQSQTIVPFGIGAIFDFKGESLVACDTFRWGPRGERIQSERLAAVLGVREFRAAPAVASNAWAAPSSGVPYSRFPSWLFCQSCRLMIRWSRGREQADKAPTCGNCPGRKQLVPMRWIQICPNGHMDDIDWKRWAHSRNADPEARQCQRENLFFETVSGKGAGGLDTLQVRCGSCQSRRNLMGITSKGSLKSIGVGCFGRQPWQRWDERVECEEIPLAVQRGASNVYFPLVHSSIEVPNPSRADSSSEKALAIKADSMFLALMGMNDDAPIYDQMIEMIGDAHDASADYVAALVRDEKQREAGRATAVEATPGDLLSEEWAAFLTEMDNEDDPYFRTRHVDLVTGSPTSVTSALSDRVDKVVLADRLREVRALEGFHRVTPAGSGKLVPVALHHKSSVNWLPAIDVRGEGIFLSLDEGRLSVWENNDAVRKRVAQLERRLNDSFMASRLRERTGPVLSPRYVLLHTFAHLLIRRLAFESGYAATSLRERIYARSSLDVTGVSRQAGVLIYTAAGDSEGTLGGLVRQGEPPQLQGTMLESFQDAMWCSSDPLCSETLANTFNNLNFAACHACTLVAETSCESGNYLLDRVLVIGNGTVPGYFQDVLDAAVEAAGEGVRGL</sequence>
<dbReference type="Proteomes" id="UP001597063">
    <property type="component" value="Unassembled WGS sequence"/>
</dbReference>
<evidence type="ECO:0000313" key="3">
    <source>
        <dbReference type="Proteomes" id="UP001597063"/>
    </source>
</evidence>
<reference evidence="3" key="1">
    <citation type="journal article" date="2019" name="Int. J. Syst. Evol. Microbiol.">
        <title>The Global Catalogue of Microorganisms (GCM) 10K type strain sequencing project: providing services to taxonomists for standard genome sequencing and annotation.</title>
        <authorList>
            <consortium name="The Broad Institute Genomics Platform"/>
            <consortium name="The Broad Institute Genome Sequencing Center for Infectious Disease"/>
            <person name="Wu L."/>
            <person name="Ma J."/>
        </authorList>
    </citation>
    <scope>NUCLEOTIDE SEQUENCE [LARGE SCALE GENOMIC DNA]</scope>
    <source>
        <strain evidence="3">JCM 9371</strain>
    </source>
</reference>